<accession>A0A6A5UT78</accession>
<feature type="region of interest" description="Disordered" evidence="29">
    <location>
        <begin position="1"/>
        <end position="37"/>
    </location>
</feature>
<dbReference type="InterPro" id="IPR001841">
    <property type="entry name" value="Znf_RING"/>
</dbReference>
<comment type="catalytic activity">
    <reaction evidence="1">
        <text>S-ubiquitinyl-[E2 ubiquitin-conjugating enzyme]-L-cysteine + [acceptor protein]-L-lysine = [E2 ubiquitin-conjugating enzyme]-L-cysteine + N(6)-ubiquitinyl-[acceptor protein]-L-lysine.</text>
        <dbReference type="EC" id="2.3.2.27"/>
    </reaction>
</comment>
<dbReference type="InterPro" id="IPR045063">
    <property type="entry name" value="Dynamin_N"/>
</dbReference>
<dbReference type="FunFam" id="3.40.50.300:FF:000638">
    <property type="entry name" value="Transmembrane GTPase Fzo1, putative"/>
    <property type="match status" value="1"/>
</dbReference>
<evidence type="ECO:0000256" key="24">
    <source>
        <dbReference type="ARBA" id="ARBA00071072"/>
    </source>
</evidence>
<comment type="pathway">
    <text evidence="4">Protein modification; protein ubiquitination.</text>
</comment>
<evidence type="ECO:0000256" key="14">
    <source>
        <dbReference type="ARBA" id="ARBA00022801"/>
    </source>
</evidence>
<evidence type="ECO:0000256" key="3">
    <source>
        <dbReference type="ARBA" id="ARBA00004374"/>
    </source>
</evidence>
<evidence type="ECO:0000256" key="28">
    <source>
        <dbReference type="SAM" id="Coils"/>
    </source>
</evidence>
<feature type="region of interest" description="Disordered" evidence="29">
    <location>
        <begin position="1369"/>
        <end position="1457"/>
    </location>
</feature>
<dbReference type="SUPFAM" id="SSF57850">
    <property type="entry name" value="RING/U-box"/>
    <property type="match status" value="1"/>
</dbReference>
<sequence>MNPGKQPFDPSTPGESSYSGRDNGPPPGYMTVGSGSTPEAAARLISMLDQDSGYGGSIVDGVGEDRPSAPPAPILPGSGSTGSAEQDRQRSHVLQLRYNQNKNALGRAIHGAIDMLKSFQEENLKWPAHYPTVPAESKQTAHIRSQSRPGLAHTQSANATGDFQPPRSPDRPRAPRRAGTSLGSDFDPAESSAAAEREKKPEPRLITPQLAQDFSVLKLELRMGGRTQTDLVHSLEKGSIASLLDGQIQQSVRHLYAIKERIEDTSSKVLVTGDLNAGKSTFCNALLRRKVLPEDQQPCTSIFCEVLDFRENGGVEEVHAIPLGSVYNRHDESTYTVFSLSDLEKIVIDNEHFSQCKIYIQDIRSVDESLLNNGVVDIALIDAPGLNSDSVKTTAVFARQEEIDVVVFVVSATNHFTESAKNFIFSAAREKAYIFMVVNGFDVIRDQQRCKEMILKQVHGLSPATFKESSELVHFVSSNAIPMAGSPDGDGDDDPSDKGKGKDPEKERDFSDLEASLRRFVLEKRARSKLAPAKTYLLNVLGDVHSLATINRNVAQSELERVKKEMDALEPEYEESKKSRVEAGEAVDRIVEDTTSEVYEHTRDTINSCITKVGEQDLGIEYPGLLSAYQYAEDIRDSMLHEITETVRLCEEHARSQAAQGYNGIKNLGILHLGNMHADVMFRPERMFRKSVHALARQVDIDIEVWDFFDIANLWERQEKVAGTGMAVTVAGVVGGRLVGGVGWLDGALGAAKIVGSNNLRRLIIPGLIAGVAIGVSYILASVPKSLPHRLSAKLSAQLAAIDYTHSNALRISSEIRKALKGPAKEVQIGLQRNVEKLQLKKEETSKLKAEAAEAKKYFSNLFRSSHELRQNPLDGSHDSATTLMEVRRDPRQFLFFIILLLLINSPEPQNPGFNARTRYDEVIDREWQELYTLNRTGWGDFDAKEKKWLNITGLREEDAFSWDTLGDVKRRARERMRGVLGDRAQGWLDGKTEVGSKEMVYKNISGFVQGEWVRSPLSRTRFPIDMLNTTGNVPEFAPLAEFDRNLTGTHGTVRLHLTELDSRQRTDENRTISELKAKVVVGDADSWGDNWWEFNLNGVHYPDFGGAVLTTTSERFGGIFALPHLQLSPHLYSSSQGLLNRTIYQTIQNQMERAFPVWNPWSSAVEGAAEGVMGAHHCEFVLFLQEAPVQFVDRSQHKLARGPDLDWLEDELRHPTGAHIPLHSQMAMDMIGFSPDCGFVIESKGPPDFSPSEAMHLLGLKTEEFNDEAKRSILAFAVTLAFQLMFIIKQAKEAATPSTRNRISFYTIAMMALGDGFMFLALLFLHLFLGTSQLQLYTIAFLALFLVVLELRFLMDIWTVQVTEQMRQDRQQASTSPPSPQPPATPAPIPNSPSRAPPQSAPPPAPATSTTPPQPPARTPSPPIIVSSDQDDIPGSEPLLPTTNTPATATATAQTTTSPRAELGALYSRYCFLLILTFFLTLQFTTMRATARAFYFNFLTFLYLSFWTPQIYRNIMRNCRKALRWDFVLGQSLVRLVPIAYFYAVEGNVLFSATDVRGLAVLVGWVWVQIVVLGLQEVLGSRFFVREGWAPPAYEYHPLLREDEEGATMPIGSSSSSSFPNTTSPASEDAPHLQPSESKGKGKKVFDCSICATDIEVPVIPAGGSGADVAGLGGLTLQRRAYMVTPCRHIFHTPCLEGWMRYRLQCPNCREVLPPL</sequence>
<keyword evidence="17 28" id="KW-0175">Coiled coil</keyword>
<evidence type="ECO:0000256" key="9">
    <source>
        <dbReference type="ARBA" id="ARBA00022729"/>
    </source>
</evidence>
<keyword evidence="19" id="KW-0342">GTP-binding</keyword>
<feature type="coiled-coil region" evidence="28">
    <location>
        <begin position="552"/>
        <end position="579"/>
    </location>
</feature>
<evidence type="ECO:0000256" key="27">
    <source>
        <dbReference type="PROSITE-ProRule" id="PRU00175"/>
    </source>
</evidence>
<dbReference type="GO" id="GO:0005525">
    <property type="term" value="F:GTP binding"/>
    <property type="evidence" value="ECO:0007669"/>
    <property type="project" value="UniProtKB-KW"/>
</dbReference>
<evidence type="ECO:0000256" key="29">
    <source>
        <dbReference type="SAM" id="MobiDB-lite"/>
    </source>
</evidence>
<dbReference type="FunFam" id="3.30.40.10:FF:000626">
    <property type="entry name" value="Transmembrane ubiquitin ligase 1"/>
    <property type="match status" value="1"/>
</dbReference>
<dbReference type="InterPro" id="IPR030381">
    <property type="entry name" value="G_DYNAMIN_dom"/>
</dbReference>
<protein>
    <recommendedName>
        <fullName evidence="24">DSC E3 ubiquitin ligase complex subunit A</fullName>
        <ecNumber evidence="5">2.3.2.27</ecNumber>
    </recommendedName>
    <alternativeName>
        <fullName evidence="25">Defective for SREBP cleavage protein A</fullName>
    </alternativeName>
    <alternativeName>
        <fullName evidence="26">RING-type E3 ubiquitin transferase dscA</fullName>
    </alternativeName>
</protein>
<name>A0A6A5UT78_9PLEO</name>
<feature type="domain" description="RING-type" evidence="31">
    <location>
        <begin position="1649"/>
        <end position="1711"/>
    </location>
</feature>
<evidence type="ECO:0000256" key="21">
    <source>
        <dbReference type="ARBA" id="ARBA00048548"/>
    </source>
</evidence>
<keyword evidence="18" id="KW-0496">Mitochondrion</keyword>
<dbReference type="GO" id="GO:0008270">
    <property type="term" value="F:zinc ion binding"/>
    <property type="evidence" value="ECO:0007669"/>
    <property type="project" value="UniProtKB-KW"/>
</dbReference>
<keyword evidence="9" id="KW-0732">Signal</keyword>
<evidence type="ECO:0000256" key="1">
    <source>
        <dbReference type="ARBA" id="ARBA00000900"/>
    </source>
</evidence>
<feature type="domain" description="Dynamin-type G" evidence="32">
    <location>
        <begin position="263"/>
        <end position="532"/>
    </location>
</feature>
<dbReference type="PROSITE" id="PS50089">
    <property type="entry name" value="ZF_RING_2"/>
    <property type="match status" value="1"/>
</dbReference>
<evidence type="ECO:0000259" key="31">
    <source>
        <dbReference type="PROSITE" id="PS50089"/>
    </source>
</evidence>
<keyword evidence="7 30" id="KW-0812">Transmembrane</keyword>
<feature type="compositionally biased region" description="Basic and acidic residues" evidence="29">
    <location>
        <begin position="496"/>
        <end position="509"/>
    </location>
</feature>
<keyword evidence="20 30" id="KW-0472">Membrane</keyword>
<dbReference type="EC" id="2.3.2.27" evidence="5"/>
<comment type="subunit">
    <text evidence="23">Component of the DSC E3 ubiquitin ligase complex composed of dscA, dscB, dscC and dscD.</text>
</comment>
<keyword evidence="14" id="KW-0378">Hydrolase</keyword>
<evidence type="ECO:0000256" key="7">
    <source>
        <dbReference type="ARBA" id="ARBA00022692"/>
    </source>
</evidence>
<keyword evidence="8" id="KW-0479">Metal-binding</keyword>
<keyword evidence="34" id="KW-1185">Reference proteome</keyword>
<evidence type="ECO:0000256" key="4">
    <source>
        <dbReference type="ARBA" id="ARBA00004906"/>
    </source>
</evidence>
<feature type="transmembrane region" description="Helical" evidence="30">
    <location>
        <begin position="1274"/>
        <end position="1292"/>
    </location>
</feature>
<dbReference type="SMART" id="SM00184">
    <property type="entry name" value="RING"/>
    <property type="match status" value="1"/>
</dbReference>
<dbReference type="GO" id="GO:0003924">
    <property type="term" value="F:GTPase activity"/>
    <property type="evidence" value="ECO:0007669"/>
    <property type="project" value="InterPro"/>
</dbReference>
<feature type="region of interest" description="Disordered" evidence="29">
    <location>
        <begin position="482"/>
        <end position="509"/>
    </location>
</feature>
<keyword evidence="12" id="KW-0833">Ubl conjugation pathway</keyword>
<dbReference type="GO" id="GO:0051646">
    <property type="term" value="P:mitochondrion localization"/>
    <property type="evidence" value="ECO:0007669"/>
    <property type="project" value="TreeGrafter"/>
</dbReference>
<feature type="region of interest" description="Disordered" evidence="29">
    <location>
        <begin position="135"/>
        <end position="206"/>
    </location>
</feature>
<dbReference type="InterPro" id="IPR027094">
    <property type="entry name" value="Mitofusin_fam"/>
</dbReference>
<dbReference type="EMBL" id="ML976727">
    <property type="protein sequence ID" value="KAF1967894.1"/>
    <property type="molecule type" value="Genomic_DNA"/>
</dbReference>
<feature type="region of interest" description="Disordered" evidence="29">
    <location>
        <begin position="1611"/>
        <end position="1643"/>
    </location>
</feature>
<feature type="compositionally biased region" description="Low complexity" evidence="29">
    <location>
        <begin position="1443"/>
        <end position="1457"/>
    </location>
</feature>
<evidence type="ECO:0000256" key="10">
    <source>
        <dbReference type="ARBA" id="ARBA00022741"/>
    </source>
</evidence>
<dbReference type="GO" id="GO:0061630">
    <property type="term" value="F:ubiquitin protein ligase activity"/>
    <property type="evidence" value="ECO:0007669"/>
    <property type="project" value="UniProtKB-EC"/>
</dbReference>
<dbReference type="PANTHER" id="PTHR10465:SF0">
    <property type="entry name" value="SARCALUMENIN"/>
    <property type="match status" value="1"/>
</dbReference>
<feature type="transmembrane region" description="Helical" evidence="30">
    <location>
        <begin position="1557"/>
        <end position="1576"/>
    </location>
</feature>
<feature type="transmembrane region" description="Helical" evidence="30">
    <location>
        <begin position="1471"/>
        <end position="1488"/>
    </location>
</feature>
<evidence type="ECO:0000256" key="5">
    <source>
        <dbReference type="ARBA" id="ARBA00012483"/>
    </source>
</evidence>
<dbReference type="GO" id="GO:0051603">
    <property type="term" value="P:proteolysis involved in protein catabolic process"/>
    <property type="evidence" value="ECO:0007669"/>
    <property type="project" value="UniProtKB-ARBA"/>
</dbReference>
<evidence type="ECO:0000313" key="34">
    <source>
        <dbReference type="Proteomes" id="UP000800036"/>
    </source>
</evidence>
<dbReference type="Gene3D" id="3.30.40.10">
    <property type="entry name" value="Zinc/RING finger domain, C3HC4 (zinc finger)"/>
    <property type="match status" value="1"/>
</dbReference>
<organism evidence="33 34">
    <name type="scientific">Bimuria novae-zelandiae CBS 107.79</name>
    <dbReference type="NCBI Taxonomy" id="1447943"/>
    <lineage>
        <taxon>Eukaryota</taxon>
        <taxon>Fungi</taxon>
        <taxon>Dikarya</taxon>
        <taxon>Ascomycota</taxon>
        <taxon>Pezizomycotina</taxon>
        <taxon>Dothideomycetes</taxon>
        <taxon>Pleosporomycetidae</taxon>
        <taxon>Pleosporales</taxon>
        <taxon>Massarineae</taxon>
        <taxon>Didymosphaeriaceae</taxon>
        <taxon>Bimuria</taxon>
    </lineage>
</organism>
<dbReference type="InterPro" id="IPR021319">
    <property type="entry name" value="DUF2921"/>
</dbReference>
<gene>
    <name evidence="33" type="ORF">BU23DRAFT_542154</name>
</gene>
<dbReference type="PROSITE" id="PS51718">
    <property type="entry name" value="G_DYNAMIN_2"/>
    <property type="match status" value="1"/>
</dbReference>
<evidence type="ECO:0000256" key="23">
    <source>
        <dbReference type="ARBA" id="ARBA00063126"/>
    </source>
</evidence>
<evidence type="ECO:0000256" key="6">
    <source>
        <dbReference type="ARBA" id="ARBA00022679"/>
    </source>
</evidence>
<keyword evidence="15" id="KW-0862">Zinc</keyword>
<dbReference type="Pfam" id="PF00350">
    <property type="entry name" value="Dynamin_N"/>
    <property type="match status" value="1"/>
</dbReference>
<dbReference type="GO" id="GO:0012505">
    <property type="term" value="C:endomembrane system"/>
    <property type="evidence" value="ECO:0007669"/>
    <property type="project" value="UniProtKB-SubCell"/>
</dbReference>
<proteinExistence type="predicted"/>
<keyword evidence="11 27" id="KW-0863">Zinc-finger</keyword>
<dbReference type="Gene3D" id="3.40.50.300">
    <property type="entry name" value="P-loop containing nucleotide triphosphate hydrolases"/>
    <property type="match status" value="1"/>
</dbReference>
<dbReference type="SUPFAM" id="SSF52540">
    <property type="entry name" value="P-loop containing nucleoside triphosphate hydrolases"/>
    <property type="match status" value="1"/>
</dbReference>
<evidence type="ECO:0000256" key="16">
    <source>
        <dbReference type="ARBA" id="ARBA00022989"/>
    </source>
</evidence>
<evidence type="ECO:0000256" key="15">
    <source>
        <dbReference type="ARBA" id="ARBA00022833"/>
    </source>
</evidence>
<evidence type="ECO:0000256" key="18">
    <source>
        <dbReference type="ARBA" id="ARBA00023128"/>
    </source>
</evidence>
<evidence type="ECO:0000256" key="20">
    <source>
        <dbReference type="ARBA" id="ARBA00023136"/>
    </source>
</evidence>
<evidence type="ECO:0000256" key="12">
    <source>
        <dbReference type="ARBA" id="ARBA00022786"/>
    </source>
</evidence>
<reference evidence="33" key="1">
    <citation type="journal article" date="2020" name="Stud. Mycol.">
        <title>101 Dothideomycetes genomes: a test case for predicting lifestyles and emergence of pathogens.</title>
        <authorList>
            <person name="Haridas S."/>
            <person name="Albert R."/>
            <person name="Binder M."/>
            <person name="Bloem J."/>
            <person name="Labutti K."/>
            <person name="Salamov A."/>
            <person name="Andreopoulos B."/>
            <person name="Baker S."/>
            <person name="Barry K."/>
            <person name="Bills G."/>
            <person name="Bluhm B."/>
            <person name="Cannon C."/>
            <person name="Castanera R."/>
            <person name="Culley D."/>
            <person name="Daum C."/>
            <person name="Ezra D."/>
            <person name="Gonzalez J."/>
            <person name="Henrissat B."/>
            <person name="Kuo A."/>
            <person name="Liang C."/>
            <person name="Lipzen A."/>
            <person name="Lutzoni F."/>
            <person name="Magnuson J."/>
            <person name="Mondo S."/>
            <person name="Nolan M."/>
            <person name="Ohm R."/>
            <person name="Pangilinan J."/>
            <person name="Park H.-J."/>
            <person name="Ramirez L."/>
            <person name="Alfaro M."/>
            <person name="Sun H."/>
            <person name="Tritt A."/>
            <person name="Yoshinaga Y."/>
            <person name="Zwiers L.-H."/>
            <person name="Turgeon B."/>
            <person name="Goodwin S."/>
            <person name="Spatafora J."/>
            <person name="Crous P."/>
            <person name="Grigoriev I."/>
        </authorList>
    </citation>
    <scope>NUCLEOTIDE SEQUENCE</scope>
    <source>
        <strain evidence="33">CBS 107.79</strain>
    </source>
</reference>
<evidence type="ECO:0000256" key="11">
    <source>
        <dbReference type="ARBA" id="ARBA00022771"/>
    </source>
</evidence>
<evidence type="ECO:0000256" key="22">
    <source>
        <dbReference type="ARBA" id="ARBA00056116"/>
    </source>
</evidence>
<comment type="function">
    <text evidence="22">Catalytic component of the DSC E3 ubiquitin ligase complex which is required for the srbA transcriptional activator proteolytic cleavage to release the soluble transcription factor from the membrane in low oxygen or sterol conditions. Required for growth during hypoxia and triazole drug susceptibility, as well as for virulence in a murine model of invasive pulmonary aspergillosis (IPA).</text>
</comment>
<evidence type="ECO:0000256" key="25">
    <source>
        <dbReference type="ARBA" id="ARBA00077885"/>
    </source>
</evidence>
<keyword evidence="6" id="KW-0808">Transferase</keyword>
<dbReference type="Proteomes" id="UP000800036">
    <property type="component" value="Unassembled WGS sequence"/>
</dbReference>
<dbReference type="Pfam" id="PF11145">
    <property type="entry name" value="DUF2921"/>
    <property type="match status" value="2"/>
</dbReference>
<dbReference type="InterPro" id="IPR027417">
    <property type="entry name" value="P-loop_NTPase"/>
</dbReference>
<evidence type="ECO:0000256" key="2">
    <source>
        <dbReference type="ARBA" id="ARBA00004127"/>
    </source>
</evidence>
<feature type="transmembrane region" description="Helical" evidence="30">
    <location>
        <begin position="1304"/>
        <end position="1329"/>
    </location>
</feature>
<comment type="subcellular location">
    <subcellularLocation>
        <location evidence="2">Endomembrane system</location>
        <topology evidence="2">Multi-pass membrane protein</topology>
    </subcellularLocation>
    <subcellularLocation>
        <location evidence="3">Mitochondrion outer membrane</location>
        <topology evidence="3">Multi-pass membrane protein</topology>
    </subcellularLocation>
</comment>
<evidence type="ECO:0000256" key="17">
    <source>
        <dbReference type="ARBA" id="ARBA00023054"/>
    </source>
</evidence>
<dbReference type="Pfam" id="PF13639">
    <property type="entry name" value="zf-RING_2"/>
    <property type="match status" value="1"/>
</dbReference>
<feature type="region of interest" description="Disordered" evidence="29">
    <location>
        <begin position="52"/>
        <end position="94"/>
    </location>
</feature>
<evidence type="ECO:0000256" key="13">
    <source>
        <dbReference type="ARBA" id="ARBA00022787"/>
    </source>
</evidence>
<evidence type="ECO:0000259" key="32">
    <source>
        <dbReference type="PROSITE" id="PS51718"/>
    </source>
</evidence>
<evidence type="ECO:0000313" key="33">
    <source>
        <dbReference type="EMBL" id="KAF1967894.1"/>
    </source>
</evidence>
<dbReference type="PANTHER" id="PTHR10465">
    <property type="entry name" value="TRANSMEMBRANE GTPASE FZO1"/>
    <property type="match status" value="1"/>
</dbReference>
<keyword evidence="13" id="KW-1000">Mitochondrion outer membrane</keyword>
<keyword evidence="10" id="KW-0547">Nucleotide-binding</keyword>
<feature type="transmembrane region" description="Helical" evidence="30">
    <location>
        <begin position="1335"/>
        <end position="1356"/>
    </location>
</feature>
<evidence type="ECO:0000256" key="8">
    <source>
        <dbReference type="ARBA" id="ARBA00022723"/>
    </source>
</evidence>
<keyword evidence="16 30" id="KW-1133">Transmembrane helix</keyword>
<evidence type="ECO:0000256" key="30">
    <source>
        <dbReference type="SAM" id="Phobius"/>
    </source>
</evidence>
<evidence type="ECO:0000256" key="26">
    <source>
        <dbReference type="ARBA" id="ARBA00082128"/>
    </source>
</evidence>
<feature type="compositionally biased region" description="Polar residues" evidence="29">
    <location>
        <begin position="137"/>
        <end position="161"/>
    </location>
</feature>
<dbReference type="OrthoDB" id="9984778at2759"/>
<dbReference type="GO" id="GO:0005741">
    <property type="term" value="C:mitochondrial outer membrane"/>
    <property type="evidence" value="ECO:0007669"/>
    <property type="project" value="UniProtKB-SubCell"/>
</dbReference>
<feature type="transmembrane region" description="Helical" evidence="30">
    <location>
        <begin position="1494"/>
        <end position="1513"/>
    </location>
</feature>
<comment type="catalytic activity">
    <reaction evidence="21">
        <text>GTP + H2O = GDP + phosphate + H(+)</text>
        <dbReference type="Rhea" id="RHEA:19669"/>
        <dbReference type="ChEBI" id="CHEBI:15377"/>
        <dbReference type="ChEBI" id="CHEBI:15378"/>
        <dbReference type="ChEBI" id="CHEBI:37565"/>
        <dbReference type="ChEBI" id="CHEBI:43474"/>
        <dbReference type="ChEBI" id="CHEBI:58189"/>
    </reaction>
</comment>
<evidence type="ECO:0000256" key="19">
    <source>
        <dbReference type="ARBA" id="ARBA00023134"/>
    </source>
</evidence>
<dbReference type="GO" id="GO:0008053">
    <property type="term" value="P:mitochondrial fusion"/>
    <property type="evidence" value="ECO:0007669"/>
    <property type="project" value="TreeGrafter"/>
</dbReference>
<dbReference type="InterPro" id="IPR013083">
    <property type="entry name" value="Znf_RING/FYVE/PHD"/>
</dbReference>
<feature type="compositionally biased region" description="Pro residues" evidence="29">
    <location>
        <begin position="1378"/>
        <end position="1424"/>
    </location>
</feature>